<evidence type="ECO:0000256" key="6">
    <source>
        <dbReference type="ARBA" id="ARBA00022833"/>
    </source>
</evidence>
<evidence type="ECO:0000256" key="2">
    <source>
        <dbReference type="ARBA" id="ARBA00012832"/>
    </source>
</evidence>
<dbReference type="PANTHER" id="PTHR10890">
    <property type="entry name" value="CYSTEINYL-TRNA SYNTHETASE"/>
    <property type="match status" value="1"/>
</dbReference>
<feature type="domain" description="tRNA synthetases class I catalytic" evidence="12">
    <location>
        <begin position="28"/>
        <end position="312"/>
    </location>
</feature>
<proteinExistence type="inferred from homology"/>
<sequence>MQGAVKVFDTRSQRHVRVAGPGERDGGALVWYACGPTVYDAAHLGHARTYVSLDLLRRATEAFHGIPVRLFMGVTDVDDKIIERAGPGRSESLAREQEHAFFETMARLNVQAPTTLLRVTEHIQSVVSCVMELEAAGFAYSVDSEAGGSGNSGVYFSVSSFEAAGGIYGHLAPSQVTSREGGPGGRVPGWKRDARDFALWKLAKPGEPSWESPWGAGRPGWHIECSAMTLAAAGSRLDLHAGGSDLCFPHHVNEMAQSEAILSARAASGNIESPDEATWVKVWCHPGPLLIQGRKMAKSLKNFITVNDLLDAQGLGSPEQAPLRHVALADPADAFRLFCLRHPYRSAVTFTSDSLTSAGAQMARWSRFVRDAEAAAAVAWAKSLPGDGASSACKPSTLRWGEREVALARAAEELRAKVAAALADDLDGPAAVRELAAAVDLGLGALTATEGNANPFPLFSVAHEVARTLKDLGFASVALPRSPFAPAVSLSDAGPSKSSASADVAERILSTFRDAVRTATLEGDSSEASARVLAVCDALRDEVCPDLLPHMDVRDKVVGDESEPLRAIFARAAGRVGAEPASPVRGGRALSSKRATTTADVLHPRQMFLNDSRFSHWDDFGVPTADSDGSPLSRSQRNKLRSQQTKQLKRWAKARNLTAQAQAELAVSIGMSAKPKPPRH</sequence>
<dbReference type="SUPFAM" id="SSF52374">
    <property type="entry name" value="Nucleotidylyl transferase"/>
    <property type="match status" value="1"/>
</dbReference>
<dbReference type="GO" id="GO:0006423">
    <property type="term" value="P:cysteinyl-tRNA aminoacylation"/>
    <property type="evidence" value="ECO:0007669"/>
    <property type="project" value="InterPro"/>
</dbReference>
<evidence type="ECO:0000256" key="3">
    <source>
        <dbReference type="ARBA" id="ARBA00022598"/>
    </source>
</evidence>
<dbReference type="OMA" id="DFRLWCL"/>
<dbReference type="GO" id="GO:0005524">
    <property type="term" value="F:ATP binding"/>
    <property type="evidence" value="ECO:0007669"/>
    <property type="project" value="UniProtKB-KW"/>
</dbReference>
<keyword evidence="9" id="KW-0030">Aminoacyl-tRNA synthetase</keyword>
<evidence type="ECO:0000313" key="14">
    <source>
        <dbReference type="Proteomes" id="UP000323011"/>
    </source>
</evidence>
<dbReference type="PANTHER" id="PTHR10890:SF3">
    <property type="entry name" value="CYSTEINE--TRNA LIGASE, CYTOPLASMIC"/>
    <property type="match status" value="1"/>
</dbReference>
<evidence type="ECO:0000256" key="9">
    <source>
        <dbReference type="ARBA" id="ARBA00023146"/>
    </source>
</evidence>
<dbReference type="GO" id="GO:0005737">
    <property type="term" value="C:cytoplasm"/>
    <property type="evidence" value="ECO:0007669"/>
    <property type="project" value="TreeGrafter"/>
</dbReference>
<keyword evidence="3" id="KW-0436">Ligase</keyword>
<dbReference type="EC" id="6.1.1.16" evidence="2"/>
<keyword evidence="14" id="KW-1185">Reference proteome</keyword>
<dbReference type="Pfam" id="PF01406">
    <property type="entry name" value="tRNA-synt_1e"/>
    <property type="match status" value="1"/>
</dbReference>
<evidence type="ECO:0000256" key="7">
    <source>
        <dbReference type="ARBA" id="ARBA00022840"/>
    </source>
</evidence>
<dbReference type="EMBL" id="VLTN01000001">
    <property type="protein sequence ID" value="KAA0157540.1"/>
    <property type="molecule type" value="Genomic_DNA"/>
</dbReference>
<dbReference type="InterPro" id="IPR014729">
    <property type="entry name" value="Rossmann-like_a/b/a_fold"/>
</dbReference>
<feature type="region of interest" description="Disordered" evidence="11">
    <location>
        <begin position="625"/>
        <end position="646"/>
    </location>
</feature>
<dbReference type="Proteomes" id="UP000323011">
    <property type="component" value="Unassembled WGS sequence"/>
</dbReference>
<keyword evidence="5" id="KW-0547">Nucleotide-binding</keyword>
<accession>A0A5A8CZG4</accession>
<evidence type="ECO:0000256" key="8">
    <source>
        <dbReference type="ARBA" id="ARBA00022917"/>
    </source>
</evidence>
<dbReference type="AlphaFoldDB" id="A0A5A8CZG4"/>
<protein>
    <recommendedName>
        <fullName evidence="2">cysteine--tRNA ligase</fullName>
        <ecNumber evidence="2">6.1.1.16</ecNumber>
    </recommendedName>
    <alternativeName>
        <fullName evidence="10">Cysteinyl-tRNA synthetase</fullName>
    </alternativeName>
</protein>
<dbReference type="Gene3D" id="3.40.50.620">
    <property type="entry name" value="HUPs"/>
    <property type="match status" value="1"/>
</dbReference>
<evidence type="ECO:0000256" key="5">
    <source>
        <dbReference type="ARBA" id="ARBA00022741"/>
    </source>
</evidence>
<comment type="cofactor">
    <cofactor evidence="1">
        <name>Zn(2+)</name>
        <dbReference type="ChEBI" id="CHEBI:29105"/>
    </cofactor>
</comment>
<dbReference type="HAMAP" id="MF_00041">
    <property type="entry name" value="Cys_tRNA_synth"/>
    <property type="match status" value="1"/>
</dbReference>
<evidence type="ECO:0000256" key="10">
    <source>
        <dbReference type="ARBA" id="ARBA00031499"/>
    </source>
</evidence>
<dbReference type="InterPro" id="IPR024909">
    <property type="entry name" value="Cys-tRNA/MSH_ligase"/>
</dbReference>
<evidence type="ECO:0000313" key="13">
    <source>
        <dbReference type="EMBL" id="KAA0157540.1"/>
    </source>
</evidence>
<keyword evidence="7" id="KW-0067">ATP-binding</keyword>
<dbReference type="GO" id="GO:0004817">
    <property type="term" value="F:cysteine-tRNA ligase activity"/>
    <property type="evidence" value="ECO:0007669"/>
    <property type="project" value="UniProtKB-EC"/>
</dbReference>
<keyword evidence="4" id="KW-0479">Metal-binding</keyword>
<organism evidence="13 14">
    <name type="scientific">Cafeteria roenbergensis</name>
    <name type="common">Marine flagellate</name>
    <dbReference type="NCBI Taxonomy" id="33653"/>
    <lineage>
        <taxon>Eukaryota</taxon>
        <taxon>Sar</taxon>
        <taxon>Stramenopiles</taxon>
        <taxon>Bigyra</taxon>
        <taxon>Opalozoa</taxon>
        <taxon>Bicosoecida</taxon>
        <taxon>Cafeteriaceae</taxon>
        <taxon>Cafeteria</taxon>
    </lineage>
</organism>
<dbReference type="PRINTS" id="PR00983">
    <property type="entry name" value="TRNASYNTHCYS"/>
</dbReference>
<evidence type="ECO:0000256" key="1">
    <source>
        <dbReference type="ARBA" id="ARBA00001947"/>
    </source>
</evidence>
<keyword evidence="6" id="KW-0862">Zinc</keyword>
<gene>
    <name evidence="13" type="ORF">FNF29_00116</name>
</gene>
<name>A0A5A8CZG4_CAFRO</name>
<comment type="caution">
    <text evidence="13">The sequence shown here is derived from an EMBL/GenBank/DDBJ whole genome shotgun (WGS) entry which is preliminary data.</text>
</comment>
<keyword evidence="8" id="KW-0648">Protein biosynthesis</keyword>
<feature type="compositionally biased region" description="Polar residues" evidence="11">
    <location>
        <begin position="630"/>
        <end position="646"/>
    </location>
</feature>
<evidence type="ECO:0000256" key="11">
    <source>
        <dbReference type="SAM" id="MobiDB-lite"/>
    </source>
</evidence>
<dbReference type="GO" id="GO:0046872">
    <property type="term" value="F:metal ion binding"/>
    <property type="evidence" value="ECO:0007669"/>
    <property type="project" value="UniProtKB-KW"/>
</dbReference>
<dbReference type="InterPro" id="IPR032678">
    <property type="entry name" value="tRNA-synt_1_cat_dom"/>
</dbReference>
<reference evidence="13 14" key="1">
    <citation type="submission" date="2019-07" db="EMBL/GenBank/DDBJ databases">
        <title>Genomes of Cafeteria roenbergensis.</title>
        <authorList>
            <person name="Fischer M.G."/>
            <person name="Hackl T."/>
            <person name="Roman M."/>
        </authorList>
    </citation>
    <scope>NUCLEOTIDE SEQUENCE [LARGE SCALE GENOMIC DNA]</scope>
    <source>
        <strain evidence="13 14">BVI</strain>
    </source>
</reference>
<dbReference type="InterPro" id="IPR015803">
    <property type="entry name" value="Cys-tRNA-ligase"/>
</dbReference>
<evidence type="ECO:0000259" key="12">
    <source>
        <dbReference type="Pfam" id="PF01406"/>
    </source>
</evidence>
<evidence type="ECO:0000256" key="4">
    <source>
        <dbReference type="ARBA" id="ARBA00022723"/>
    </source>
</evidence>